<dbReference type="AlphaFoldDB" id="A0AAN0JPQ4"/>
<dbReference type="KEGG" id="aqu:109587028"/>
<keyword evidence="1" id="KW-0812">Transmembrane</keyword>
<feature type="transmembrane region" description="Helical" evidence="1">
    <location>
        <begin position="55"/>
        <end position="76"/>
    </location>
</feature>
<feature type="transmembrane region" description="Helical" evidence="1">
    <location>
        <begin position="25"/>
        <end position="43"/>
    </location>
</feature>
<dbReference type="GeneID" id="109587028"/>
<dbReference type="PANTHER" id="PTHR46954">
    <property type="entry name" value="C2H2-TYPE DOMAIN-CONTAINING PROTEIN"/>
    <property type="match status" value="1"/>
</dbReference>
<feature type="transmembrane region" description="Helical" evidence="1">
    <location>
        <begin position="110"/>
        <end position="130"/>
    </location>
</feature>
<name>A0AAN0JPQ4_AMPQE</name>
<feature type="transmembrane region" description="Helical" evidence="1">
    <location>
        <begin position="150"/>
        <end position="177"/>
    </location>
</feature>
<organism evidence="2 3">
    <name type="scientific">Amphimedon queenslandica</name>
    <name type="common">Sponge</name>
    <dbReference type="NCBI Taxonomy" id="400682"/>
    <lineage>
        <taxon>Eukaryota</taxon>
        <taxon>Metazoa</taxon>
        <taxon>Porifera</taxon>
        <taxon>Demospongiae</taxon>
        <taxon>Heteroscleromorpha</taxon>
        <taxon>Haplosclerida</taxon>
        <taxon>Niphatidae</taxon>
        <taxon>Amphimedon</taxon>
    </lineage>
</organism>
<feature type="transmembrane region" description="Helical" evidence="1">
    <location>
        <begin position="88"/>
        <end position="105"/>
    </location>
</feature>
<accession>A0AAN0JPQ4</accession>
<keyword evidence="1" id="KW-1133">Transmembrane helix</keyword>
<sequence length="1180" mass="136480">MTGFVSLLQYLTIILFNYSEYCQTLLYWIKYFGLLVSLAFYFINVYTTVQQSLTYTLIISLLTAAHKYLTTSVSLICNSEYCQTLLYWIKYFGFTLLLHFINLYITVQHLLSYTLIISLLTGAHFVTYLTTSVSLSSNSEYCQTLLFLYWIKYFGFTLLLHFINLYTAAIFTVLYTVTIYTVYCPINTFYSLFFWFSTIMAQLHMNLVTTSVMNGLKFLMPWTITQFDESFTVLEFFNETVKPRLDIECLLLSALVGQERHTLVLVDINLPLSALVPEYGRYLQYKVQSTDDGVVTATDTDESFSLSVPEPVRERNRKDVLYNRIISFFNSSSVGWLQDEITLANKLLVTLRDIFWHIDGHFHVFDRVKKPIPSIFNIFTGFNIPEQSKHRKRRTGNICADQLRGFALDLSQLLLECYWERETWKDLKPHFVDLFSSLSCYSEYLIDKNKRSKENHKSPTPVRELSDHFSTQVLEESESVPSSLSAIDKLVSSQSVYAHTSIDHLLPSESLKKHRLINLLTESGLSCRAMLLMYAPGGSIANLHFMWPLPLDISDESILHQRSQSTIEKIKLLLPVFHTRAMKRAMFDKFGRISKNVKPFQLRYFYKELTGDSSASSTTDEDVIDKRIKEIVEMEDYDIIDDLRKHNGIRSTRYDVFWEHCNDFLNEDIGYVVDERRHGQITHLARAISIRDFIDQVKALCPEGTPIPCEEWVRLQFWPKTPSAKASLQHTGRFTMKFMIQQRQWRQNHPDSHYAAACFRYKREYALQIRSECSFICLDDKHKIKIGEPGYPVASALRGKKVSVRSDETLAVGDHNFTKFSVIPSVIFSIDIPDEISESWYKGAVFVGVKDLIYEPSSPFRHMTELYKVLQSQSFSKPVLFIYSDGGPDHRLTYINVQLSLICLFLKYNLDYLCAGRTAPHHSWRNPVERIMSVLNLGLQCVGLARSEMSSEFETVIRKCSNLSDLRQQLTSCKEELSDSLSHVKIRLHSLFSRLQLHGKAFEIYHSATNEELSEFWSALIALDSTLMEGGTYRKDNISQHVKVAEFIEHCCQRSHYTFDILKCGKLTCSLCKPPRLPLSSFKELKHIPHPMPMEDGHYLPFLEAFNSIMSEEHRPSYVAKTKVPKKQKHSLPFRGTVQHVKNASIMVQCALCNMWRLVFSRFKLDQRCCSPSDTAGYFG</sequence>
<keyword evidence="1" id="KW-0472">Membrane</keyword>
<protein>
    <submittedName>
        <fullName evidence="2">Uncharacterized protein</fullName>
    </submittedName>
</protein>
<evidence type="ECO:0000313" key="3">
    <source>
        <dbReference type="Proteomes" id="UP000007879"/>
    </source>
</evidence>
<proteinExistence type="predicted"/>
<dbReference type="PANTHER" id="PTHR46954:SF1">
    <property type="entry name" value="C2H2-TYPE DOMAIN-CONTAINING PROTEIN"/>
    <property type="match status" value="1"/>
</dbReference>
<dbReference type="RefSeq" id="XP_019858807.1">
    <property type="nucleotide sequence ID" value="XM_020003248.1"/>
</dbReference>
<dbReference type="Proteomes" id="UP000007879">
    <property type="component" value="Unassembled WGS sequence"/>
</dbReference>
<evidence type="ECO:0000313" key="2">
    <source>
        <dbReference type="EnsemblMetazoa" id="XP_019858807.1"/>
    </source>
</evidence>
<reference evidence="3" key="1">
    <citation type="journal article" date="2010" name="Nature">
        <title>The Amphimedon queenslandica genome and the evolution of animal complexity.</title>
        <authorList>
            <person name="Srivastava M."/>
            <person name="Simakov O."/>
            <person name="Chapman J."/>
            <person name="Fahey B."/>
            <person name="Gauthier M.E."/>
            <person name="Mitros T."/>
            <person name="Richards G.S."/>
            <person name="Conaco C."/>
            <person name="Dacre M."/>
            <person name="Hellsten U."/>
            <person name="Larroux C."/>
            <person name="Putnam N.H."/>
            <person name="Stanke M."/>
            <person name="Adamska M."/>
            <person name="Darling A."/>
            <person name="Degnan S.M."/>
            <person name="Oakley T.H."/>
            <person name="Plachetzki D.C."/>
            <person name="Zhai Y."/>
            <person name="Adamski M."/>
            <person name="Calcino A."/>
            <person name="Cummins S.F."/>
            <person name="Goodstein D.M."/>
            <person name="Harris C."/>
            <person name="Jackson D.J."/>
            <person name="Leys S.P."/>
            <person name="Shu S."/>
            <person name="Woodcroft B.J."/>
            <person name="Vervoort M."/>
            <person name="Kosik K.S."/>
            <person name="Manning G."/>
            <person name="Degnan B.M."/>
            <person name="Rokhsar D.S."/>
        </authorList>
    </citation>
    <scope>NUCLEOTIDE SEQUENCE [LARGE SCALE GENOMIC DNA]</scope>
</reference>
<reference evidence="2" key="2">
    <citation type="submission" date="2024-06" db="UniProtKB">
        <authorList>
            <consortium name="EnsemblMetazoa"/>
        </authorList>
    </citation>
    <scope>IDENTIFICATION</scope>
</reference>
<keyword evidence="3" id="KW-1185">Reference proteome</keyword>
<dbReference type="EnsemblMetazoa" id="XM_020003248.1">
    <property type="protein sequence ID" value="XP_019858807.1"/>
    <property type="gene ID" value="LOC109587028"/>
</dbReference>
<evidence type="ECO:0000256" key="1">
    <source>
        <dbReference type="SAM" id="Phobius"/>
    </source>
</evidence>